<dbReference type="EC" id="3.1.1.23" evidence="3"/>
<evidence type="ECO:0000313" key="7">
    <source>
        <dbReference type="Proteomes" id="UP000000268"/>
    </source>
</evidence>
<dbReference type="Gene3D" id="3.40.50.1820">
    <property type="entry name" value="alpha/beta hydrolase"/>
    <property type="match status" value="1"/>
</dbReference>
<dbReference type="RefSeq" id="WP_012162640.1">
    <property type="nucleotide sequence ID" value="NC_009925.1"/>
</dbReference>
<dbReference type="ESTHER" id="acam1-b0bzu9">
    <property type="family name" value="Monoglyceridelipase_lysophospholip"/>
</dbReference>
<sequence>MQMQSGYLVGAQQHTLYYRAWSPERSPQAVVAIVHGLGSHSNTFIDAVNALTLQGHAVYGLDLRGHGHSSGQRGYINHWSEFRADFHIFLQFVKHRNPDLPIFAWGHSLGGLIVLDYVLHSPQRLMGMMISGLPMRVVGISPWKLAIARLLSKLWPRFSLNTGIDPESNSRNPAVLLDHSQDSLQHTQGTARLATEFLRIQAELQAHAANLRLPLLMLHGSNDQTASLSESVAFFQKVGSKTKQHLEYPGAFHDLHADLDAQTVLADMSQWLRQQLTSFEKNKDRQLIGI</sequence>
<name>B0BZU9_ACAM1</name>
<keyword evidence="6" id="KW-0378">Hydrolase</keyword>
<dbReference type="InterPro" id="IPR022742">
    <property type="entry name" value="Hydrolase_4"/>
</dbReference>
<protein>
    <recommendedName>
        <fullName evidence="4">Monoacylglycerol lipase</fullName>
        <ecNumber evidence="3">3.1.1.23</ecNumber>
    </recommendedName>
</protein>
<evidence type="ECO:0000256" key="2">
    <source>
        <dbReference type="ARBA" id="ARBA00008645"/>
    </source>
</evidence>
<dbReference type="Proteomes" id="UP000000268">
    <property type="component" value="Chromosome"/>
</dbReference>
<dbReference type="FunFam" id="3.40.50.1820:FF:000117">
    <property type="entry name" value="Monoglyceride lipase, putative"/>
    <property type="match status" value="1"/>
</dbReference>
<organism evidence="6 7">
    <name type="scientific">Acaryochloris marina (strain MBIC 11017)</name>
    <dbReference type="NCBI Taxonomy" id="329726"/>
    <lineage>
        <taxon>Bacteria</taxon>
        <taxon>Bacillati</taxon>
        <taxon>Cyanobacteriota</taxon>
        <taxon>Cyanophyceae</taxon>
        <taxon>Acaryochloridales</taxon>
        <taxon>Acaryochloridaceae</taxon>
        <taxon>Acaryochloris</taxon>
    </lineage>
</organism>
<reference evidence="6 7" key="1">
    <citation type="journal article" date="2008" name="Proc. Natl. Acad. Sci. U.S.A.">
        <title>Niche adaptation and genome expansion in the chlorophyll d-producing cyanobacterium Acaryochloris marina.</title>
        <authorList>
            <person name="Swingley W.D."/>
            <person name="Chen M."/>
            <person name="Cheung P.C."/>
            <person name="Conrad A.L."/>
            <person name="Dejesa L.C."/>
            <person name="Hao J."/>
            <person name="Honchak B.M."/>
            <person name="Karbach L.E."/>
            <person name="Kurdoglu A."/>
            <person name="Lahiri S."/>
            <person name="Mastrian S.D."/>
            <person name="Miyashita H."/>
            <person name="Page L."/>
            <person name="Ramakrishna P."/>
            <person name="Satoh S."/>
            <person name="Sattley W.M."/>
            <person name="Shimada Y."/>
            <person name="Taylor H.L."/>
            <person name="Tomo T."/>
            <person name="Tsuchiya T."/>
            <person name="Wang Z.T."/>
            <person name="Raymond J."/>
            <person name="Mimuro M."/>
            <person name="Blankenship R.E."/>
            <person name="Touchman J.W."/>
        </authorList>
    </citation>
    <scope>NUCLEOTIDE SEQUENCE [LARGE SCALE GENOMIC DNA]</scope>
    <source>
        <strain evidence="7">MBIC 11017</strain>
    </source>
</reference>
<keyword evidence="7" id="KW-1185">Reference proteome</keyword>
<comment type="similarity">
    <text evidence="2">Belongs to the AB hydrolase superfamily.</text>
</comment>
<evidence type="ECO:0000256" key="1">
    <source>
        <dbReference type="ARBA" id="ARBA00001613"/>
    </source>
</evidence>
<dbReference type="GO" id="GO:0047372">
    <property type="term" value="F:monoacylglycerol lipase activity"/>
    <property type="evidence" value="ECO:0007669"/>
    <property type="project" value="UniProtKB-EC"/>
</dbReference>
<dbReference type="eggNOG" id="COG2267">
    <property type="taxonomic scope" value="Bacteria"/>
</dbReference>
<dbReference type="InterPro" id="IPR000073">
    <property type="entry name" value="AB_hydrolase_1"/>
</dbReference>
<comment type="catalytic activity">
    <reaction evidence="1">
        <text>Hydrolyzes glycerol monoesters of long-chain fatty acids.</text>
        <dbReference type="EC" id="3.1.1.23"/>
    </reaction>
</comment>
<dbReference type="SUPFAM" id="SSF53474">
    <property type="entry name" value="alpha/beta-Hydrolases"/>
    <property type="match status" value="1"/>
</dbReference>
<feature type="domain" description="Serine aminopeptidase S33" evidence="5">
    <location>
        <begin position="26"/>
        <end position="260"/>
    </location>
</feature>
<dbReference type="PRINTS" id="PR00111">
    <property type="entry name" value="ABHYDROLASE"/>
</dbReference>
<dbReference type="InterPro" id="IPR029058">
    <property type="entry name" value="AB_hydrolase_fold"/>
</dbReference>
<dbReference type="EMBL" id="CP000828">
    <property type="protein sequence ID" value="ABW27159.1"/>
    <property type="molecule type" value="Genomic_DNA"/>
</dbReference>
<dbReference type="OrthoDB" id="9806902at2"/>
<evidence type="ECO:0000256" key="4">
    <source>
        <dbReference type="ARBA" id="ARBA00071261"/>
    </source>
</evidence>
<dbReference type="PANTHER" id="PTHR11614">
    <property type="entry name" value="PHOSPHOLIPASE-RELATED"/>
    <property type="match status" value="1"/>
</dbReference>
<dbReference type="STRING" id="329726.AM1_2145"/>
<accession>B0BZU9</accession>
<evidence type="ECO:0000259" key="5">
    <source>
        <dbReference type="Pfam" id="PF12146"/>
    </source>
</evidence>
<proteinExistence type="inferred from homology"/>
<dbReference type="InterPro" id="IPR051044">
    <property type="entry name" value="MAG_DAG_Lipase"/>
</dbReference>
<gene>
    <name evidence="6" type="ordered locus">AM1_2145</name>
</gene>
<evidence type="ECO:0000313" key="6">
    <source>
        <dbReference type="EMBL" id="ABW27159.1"/>
    </source>
</evidence>
<evidence type="ECO:0000256" key="3">
    <source>
        <dbReference type="ARBA" id="ARBA00013254"/>
    </source>
</evidence>
<dbReference type="KEGG" id="amr:AM1_2145"/>
<dbReference type="Pfam" id="PF12146">
    <property type="entry name" value="Hydrolase_4"/>
    <property type="match status" value="1"/>
</dbReference>
<dbReference type="HOGENOM" id="CLU_026209_7_2_3"/>
<dbReference type="AlphaFoldDB" id="B0BZU9"/>